<reference evidence="2 3" key="1">
    <citation type="submission" date="2020-03" db="EMBL/GenBank/DDBJ databases">
        <authorList>
            <person name="Picone N."/>
        </authorList>
    </citation>
    <scope>NUCLEOTIDE SEQUENCE [LARGE SCALE GENOMIC DNA]</scope>
    <source>
        <strain evidence="2">NSCAC1</strain>
    </source>
</reference>
<protein>
    <recommendedName>
        <fullName evidence="4">Transmembrane protein</fullName>
    </recommendedName>
</protein>
<proteinExistence type="predicted"/>
<keyword evidence="1" id="KW-1133">Transmembrane helix</keyword>
<dbReference type="Proteomes" id="UP000516072">
    <property type="component" value="Chromosome"/>
</dbReference>
<sequence length="199" mass="21887">MFRFLPGIILSQATAVILTVAFLNSQEIPWIWMLYAALALIISILVAFWFSSIATHLKKDALAKAKERLSQERERILLSTAEEKSRVFAQTHRQIMKETGRAHAKANFKSGAIITGVVGLGVGLFSLQMVTGLIALLATGGAATAGYIVYRKRGNLLPRFKDSQVKVIEHDRAAGDESQKIIDLDPSINNSKSDFKSTK</sequence>
<accession>A0A7G1Q906</accession>
<keyword evidence="3" id="KW-1185">Reference proteome</keyword>
<feature type="transmembrane region" description="Helical" evidence="1">
    <location>
        <begin position="30"/>
        <end position="50"/>
    </location>
</feature>
<dbReference type="AlphaFoldDB" id="A0A7G1Q906"/>
<feature type="transmembrane region" description="Helical" evidence="1">
    <location>
        <begin position="133"/>
        <end position="150"/>
    </location>
</feature>
<keyword evidence="1" id="KW-0812">Transmembrane</keyword>
<dbReference type="RefSeq" id="WP_197745073.1">
    <property type="nucleotide sequence ID" value="NZ_LR778175.1"/>
</dbReference>
<name>A0A7G1Q906_9GAMM</name>
<keyword evidence="1" id="KW-0472">Membrane</keyword>
<evidence type="ECO:0000256" key="1">
    <source>
        <dbReference type="SAM" id="Phobius"/>
    </source>
</evidence>
<evidence type="ECO:0000313" key="3">
    <source>
        <dbReference type="Proteomes" id="UP000516072"/>
    </source>
</evidence>
<feature type="transmembrane region" description="Helical" evidence="1">
    <location>
        <begin position="106"/>
        <end position="127"/>
    </location>
</feature>
<dbReference type="EMBL" id="LR778175">
    <property type="protein sequence ID" value="CAB1275637.1"/>
    <property type="molecule type" value="Genomic_DNA"/>
</dbReference>
<evidence type="ECO:0008006" key="4">
    <source>
        <dbReference type="Google" id="ProtNLM"/>
    </source>
</evidence>
<evidence type="ECO:0000313" key="2">
    <source>
        <dbReference type="EMBL" id="CAB1275637.1"/>
    </source>
</evidence>
<gene>
    <name evidence="2" type="ORF">NSCAC_0766</name>
</gene>
<feature type="transmembrane region" description="Helical" evidence="1">
    <location>
        <begin position="7"/>
        <end position="24"/>
    </location>
</feature>
<organism evidence="2 3">
    <name type="scientific">Candidatus Nitrosacidococcus tergens</name>
    <dbReference type="NCBI Taxonomy" id="553981"/>
    <lineage>
        <taxon>Bacteria</taxon>
        <taxon>Pseudomonadati</taxon>
        <taxon>Pseudomonadota</taxon>
        <taxon>Gammaproteobacteria</taxon>
        <taxon>Chromatiales</taxon>
        <taxon>Chromatiaceae</taxon>
        <taxon>Candidatus Nitrosacidococcus</taxon>
    </lineage>
</organism>
<dbReference type="KEGG" id="ntg:NSCAC_0766"/>